<evidence type="ECO:0000256" key="2">
    <source>
        <dbReference type="HAMAP-Rule" id="MF_00973"/>
    </source>
</evidence>
<feature type="region of interest" description="Disordered" evidence="3">
    <location>
        <begin position="1"/>
        <end position="29"/>
    </location>
</feature>
<dbReference type="Pfam" id="PF01933">
    <property type="entry name" value="CofD"/>
    <property type="match status" value="1"/>
</dbReference>
<keyword evidence="1 2" id="KW-0963">Cytoplasm</keyword>
<dbReference type="PANTHER" id="PTHR30135:SF3">
    <property type="entry name" value="GLUCONEOGENESIS FACTOR-RELATED"/>
    <property type="match status" value="1"/>
</dbReference>
<dbReference type="InterPro" id="IPR038136">
    <property type="entry name" value="CofD-like_dom_sf"/>
</dbReference>
<dbReference type="OrthoDB" id="9783842at2"/>
<dbReference type="InterPro" id="IPR002882">
    <property type="entry name" value="CofD"/>
</dbReference>
<dbReference type="HAMAP" id="MF_00973">
    <property type="entry name" value="Gluconeogen_factor"/>
    <property type="match status" value="1"/>
</dbReference>
<proteinExistence type="inferred from homology"/>
<name>W9GNU0_9MICO</name>
<keyword evidence="5" id="KW-1185">Reference proteome</keyword>
<dbReference type="EMBL" id="AWQS01000106">
    <property type="protein sequence ID" value="EWT05524.1"/>
    <property type="molecule type" value="Genomic_DNA"/>
</dbReference>
<dbReference type="RefSeq" id="WP_081793790.1">
    <property type="nucleotide sequence ID" value="NZ_AWQS01000106.1"/>
</dbReference>
<feature type="compositionally biased region" description="Low complexity" evidence="3">
    <location>
        <begin position="7"/>
        <end position="29"/>
    </location>
</feature>
<dbReference type="NCBIfam" id="TIGR01826">
    <property type="entry name" value="CofD_related"/>
    <property type="match status" value="1"/>
</dbReference>
<dbReference type="AlphaFoldDB" id="W9GNU0"/>
<dbReference type="PATRIC" id="fig|584657.3.peg.2580"/>
<dbReference type="GO" id="GO:0005737">
    <property type="term" value="C:cytoplasm"/>
    <property type="evidence" value="ECO:0007669"/>
    <property type="project" value="UniProtKB-SubCell"/>
</dbReference>
<evidence type="ECO:0000313" key="5">
    <source>
        <dbReference type="Proteomes" id="UP000019494"/>
    </source>
</evidence>
<dbReference type="Gene3D" id="3.40.50.10680">
    <property type="entry name" value="CofD-like domains"/>
    <property type="match status" value="1"/>
</dbReference>
<dbReference type="PANTHER" id="PTHR30135">
    <property type="entry name" value="UNCHARACTERIZED PROTEIN YVCK-RELATED"/>
    <property type="match status" value="1"/>
</dbReference>
<evidence type="ECO:0000256" key="1">
    <source>
        <dbReference type="ARBA" id="ARBA00022490"/>
    </source>
</evidence>
<accession>W9GNU0</accession>
<dbReference type="CDD" id="cd07187">
    <property type="entry name" value="YvcK_like"/>
    <property type="match status" value="1"/>
</dbReference>
<reference evidence="5" key="1">
    <citation type="submission" date="2013-08" db="EMBL/GenBank/DDBJ databases">
        <title>Intrasporangium oryzae NRRL B-24470.</title>
        <authorList>
            <person name="Liu H."/>
            <person name="Wang G."/>
        </authorList>
    </citation>
    <scope>NUCLEOTIDE SEQUENCE [LARGE SCALE GENOMIC DNA]</scope>
    <source>
        <strain evidence="5">Q5-1</strain>
    </source>
</reference>
<comment type="caution">
    <text evidence="4">The sequence shown here is derived from an EMBL/GenBank/DDBJ whole genome shotgun (WGS) entry which is preliminary data.</text>
</comment>
<protein>
    <recommendedName>
        <fullName evidence="2">Putative gluconeogenesis factor</fullName>
    </recommendedName>
</protein>
<dbReference type="GO" id="GO:0008360">
    <property type="term" value="P:regulation of cell shape"/>
    <property type="evidence" value="ECO:0007669"/>
    <property type="project" value="UniProtKB-UniRule"/>
</dbReference>
<evidence type="ECO:0000256" key="3">
    <source>
        <dbReference type="SAM" id="MobiDB-lite"/>
    </source>
</evidence>
<dbReference type="SUPFAM" id="SSF142338">
    <property type="entry name" value="CofD-like"/>
    <property type="match status" value="1"/>
</dbReference>
<dbReference type="Proteomes" id="UP000019494">
    <property type="component" value="Unassembled WGS sequence"/>
</dbReference>
<organism evidence="4 5">
    <name type="scientific">Intrasporangium chromatireducens Q5-1</name>
    <dbReference type="NCBI Taxonomy" id="584657"/>
    <lineage>
        <taxon>Bacteria</taxon>
        <taxon>Bacillati</taxon>
        <taxon>Actinomycetota</taxon>
        <taxon>Actinomycetes</taxon>
        <taxon>Micrococcales</taxon>
        <taxon>Intrasporangiaceae</taxon>
        <taxon>Intrasporangium</taxon>
    </lineage>
</organism>
<dbReference type="InterPro" id="IPR010119">
    <property type="entry name" value="Gluconeogen_factor"/>
</dbReference>
<dbReference type="GO" id="GO:0043743">
    <property type="term" value="F:LPPG:FO 2-phospho-L-lactate transferase activity"/>
    <property type="evidence" value="ECO:0007669"/>
    <property type="project" value="InterPro"/>
</dbReference>
<sequence>MTGPTTGPLRPSAAGGPALGPLGRLTPTPTHQRHVVALGGGHGLSATLSALRLLTDNVTAIVTVADDGGSSGRLRRDFNVLPPGDLRMALAALCDDSEWGHTWRDVLQHRFAGDGDLEGHALGNLMIVSLWELLGDTVGGLDLVGRLLGARGRVLPMAAEPLEIIAEIAGHDPVRPDEVVEVHGQHLVASSPGRVLSIGILPTCPKPCEPALQAVADADWVVLGPGSWFTSVMPHLLVPDLADALTGTPARKLLNLNLEVDRGETRDFRAEDHLASLAANAPDLTLDVVLADPSAVVDAASLRSAAEDLGAELVVSPVAVTGNPGVHDPLRLAAALRDVIG</sequence>
<comment type="subcellular location">
    <subcellularLocation>
        <location evidence="2">Cytoplasm</location>
    </subcellularLocation>
</comment>
<evidence type="ECO:0000313" key="4">
    <source>
        <dbReference type="EMBL" id="EWT05524.1"/>
    </source>
</evidence>
<comment type="similarity">
    <text evidence="2">Belongs to the gluconeogenesis factor family.</text>
</comment>
<gene>
    <name evidence="4" type="ORF">N864_03905</name>
</gene>
<comment type="function">
    <text evidence="2">Required for morphogenesis under gluconeogenic growth conditions.</text>
</comment>